<protein>
    <recommendedName>
        <fullName evidence="4">Lipoprotein</fullName>
    </recommendedName>
</protein>
<evidence type="ECO:0008006" key="4">
    <source>
        <dbReference type="Google" id="ProtNLM"/>
    </source>
</evidence>
<reference evidence="2" key="1">
    <citation type="submission" date="2024-05" db="EMBL/GenBank/DDBJ databases">
        <title>30 novel species of actinomycetes from the DSMZ collection.</title>
        <authorList>
            <person name="Nouioui I."/>
        </authorList>
    </citation>
    <scope>NUCLEOTIDE SEQUENCE</scope>
    <source>
        <strain evidence="2">DSM 40712</strain>
    </source>
</reference>
<evidence type="ECO:0000313" key="2">
    <source>
        <dbReference type="EMBL" id="MDT0610878.1"/>
    </source>
</evidence>
<dbReference type="Proteomes" id="UP001180724">
    <property type="component" value="Unassembled WGS sequence"/>
</dbReference>
<keyword evidence="1" id="KW-0732">Signal</keyword>
<feature type="signal peptide" evidence="1">
    <location>
        <begin position="1"/>
        <end position="25"/>
    </location>
</feature>
<dbReference type="EMBL" id="JAVRFH010000009">
    <property type="protein sequence ID" value="MDT0610878.1"/>
    <property type="molecule type" value="Genomic_DNA"/>
</dbReference>
<dbReference type="PROSITE" id="PS51257">
    <property type="entry name" value="PROKAR_LIPOPROTEIN"/>
    <property type="match status" value="1"/>
</dbReference>
<evidence type="ECO:0000313" key="3">
    <source>
        <dbReference type="Proteomes" id="UP001180724"/>
    </source>
</evidence>
<sequence>MRGKILVAVAALAAVALSSGCSSEAADDGGLPSADSMKAAHEYVNTYAACGPVDPNSEEGSKSAAAKDPAWSIEERGVCEDASGRTITLLRTKDMAAFQRAVQREGGRGLLVGQDFAVEPTGDESIAALLKSDLMYLNCDPDDEVPSGYEKEEALVDGCWLTKYVNLT</sequence>
<accession>A0ABU3ALQ8</accession>
<organism evidence="2 3">
    <name type="scientific">Streptomyces lancefieldiae</name>
    <dbReference type="NCBI Taxonomy" id="3075520"/>
    <lineage>
        <taxon>Bacteria</taxon>
        <taxon>Bacillati</taxon>
        <taxon>Actinomycetota</taxon>
        <taxon>Actinomycetes</taxon>
        <taxon>Kitasatosporales</taxon>
        <taxon>Streptomycetaceae</taxon>
        <taxon>Streptomyces</taxon>
    </lineage>
</organism>
<comment type="caution">
    <text evidence="2">The sequence shown here is derived from an EMBL/GenBank/DDBJ whole genome shotgun (WGS) entry which is preliminary data.</text>
</comment>
<feature type="chain" id="PRO_5046281859" description="Lipoprotein" evidence="1">
    <location>
        <begin position="26"/>
        <end position="168"/>
    </location>
</feature>
<evidence type="ECO:0000256" key="1">
    <source>
        <dbReference type="SAM" id="SignalP"/>
    </source>
</evidence>
<proteinExistence type="predicted"/>
<gene>
    <name evidence="2" type="ORF">RM812_11640</name>
</gene>
<name>A0ABU3ALQ8_9ACTN</name>
<keyword evidence="3" id="KW-1185">Reference proteome</keyword>
<dbReference type="RefSeq" id="WP_311572388.1">
    <property type="nucleotide sequence ID" value="NZ_JAVRFH010000009.1"/>
</dbReference>